<dbReference type="EMBL" id="JAYJLD010000001">
    <property type="protein sequence ID" value="MEB3100253.1"/>
    <property type="molecule type" value="Genomic_DNA"/>
</dbReference>
<protein>
    <submittedName>
        <fullName evidence="1">Uncharacterized protein</fullName>
    </submittedName>
</protein>
<keyword evidence="2" id="KW-1185">Reference proteome</keyword>
<name>A0ABU5ZCP2_9BACL</name>
<gene>
    <name evidence="1" type="ORF">VF724_01095</name>
</gene>
<proteinExistence type="predicted"/>
<dbReference type="Proteomes" id="UP001310386">
    <property type="component" value="Unassembled WGS sequence"/>
</dbReference>
<organism evidence="1 2">
    <name type="scientific">Ferviditalea candida</name>
    <dbReference type="NCBI Taxonomy" id="3108399"/>
    <lineage>
        <taxon>Bacteria</taxon>
        <taxon>Bacillati</taxon>
        <taxon>Bacillota</taxon>
        <taxon>Bacilli</taxon>
        <taxon>Bacillales</taxon>
        <taxon>Paenibacillaceae</taxon>
        <taxon>Ferviditalea</taxon>
    </lineage>
</organism>
<reference evidence="1" key="1">
    <citation type="submission" date="2023-12" db="EMBL/GenBank/DDBJ databases">
        <title>Fervidustalea candida gen. nov., sp. nov., a novel member of the family Paenibacillaceae isolated from a geothermal area.</title>
        <authorList>
            <person name="Li W.-J."/>
            <person name="Jiao J.-Y."/>
            <person name="Chen Y."/>
        </authorList>
    </citation>
    <scope>NUCLEOTIDE SEQUENCE</scope>
    <source>
        <strain evidence="1">SYSU GA230002</strain>
    </source>
</reference>
<evidence type="ECO:0000313" key="1">
    <source>
        <dbReference type="EMBL" id="MEB3100253.1"/>
    </source>
</evidence>
<evidence type="ECO:0000313" key="2">
    <source>
        <dbReference type="Proteomes" id="UP001310386"/>
    </source>
</evidence>
<accession>A0ABU5ZCP2</accession>
<dbReference type="RefSeq" id="WP_371752352.1">
    <property type="nucleotide sequence ID" value="NZ_JAYJLD010000001.1"/>
</dbReference>
<comment type="caution">
    <text evidence="1">The sequence shown here is derived from an EMBL/GenBank/DDBJ whole genome shotgun (WGS) entry which is preliminary data.</text>
</comment>
<sequence length="94" mass="10707">MLYLQDANHLIVYPVLKTHMENDLFFAYIGVQANYSMTGQDLLAVCLEAWQADRSKDYRLLLIRENEEIDIPLNQNIKEAGLRNGDPLQIVGAA</sequence>